<keyword evidence="6 7" id="KW-0472">Membrane</keyword>
<reference evidence="9 10" key="1">
    <citation type="submission" date="2014-12" db="EMBL/GenBank/DDBJ databases">
        <title>Draft genome sequence of Paenibacillus kamchatkensis strain B-2647.</title>
        <authorList>
            <person name="Karlyshev A.V."/>
            <person name="Kudryashova E.B."/>
        </authorList>
    </citation>
    <scope>NUCLEOTIDE SEQUENCE [LARGE SCALE GENOMIC DNA]</scope>
    <source>
        <strain evidence="9 10">VKM B-2647</strain>
    </source>
</reference>
<feature type="transmembrane region" description="Helical" evidence="7">
    <location>
        <begin position="5"/>
        <end position="25"/>
    </location>
</feature>
<feature type="transmembrane region" description="Helical" evidence="7">
    <location>
        <begin position="61"/>
        <end position="82"/>
    </location>
</feature>
<evidence type="ECO:0000259" key="8">
    <source>
        <dbReference type="PROSITE" id="PS50928"/>
    </source>
</evidence>
<dbReference type="InterPro" id="IPR000515">
    <property type="entry name" value="MetI-like"/>
</dbReference>
<proteinExistence type="inferred from homology"/>
<keyword evidence="10" id="KW-1185">Reference proteome</keyword>
<evidence type="ECO:0000313" key="9">
    <source>
        <dbReference type="EMBL" id="KIL38850.1"/>
    </source>
</evidence>
<evidence type="ECO:0000256" key="2">
    <source>
        <dbReference type="ARBA" id="ARBA00022448"/>
    </source>
</evidence>
<keyword evidence="4 7" id="KW-0812">Transmembrane</keyword>
<comment type="similarity">
    <text evidence="7">Belongs to the binding-protein-dependent transport system permease family.</text>
</comment>
<feature type="transmembrane region" description="Helical" evidence="7">
    <location>
        <begin position="135"/>
        <end position="163"/>
    </location>
</feature>
<evidence type="ECO:0000256" key="4">
    <source>
        <dbReference type="ARBA" id="ARBA00022692"/>
    </source>
</evidence>
<feature type="transmembrane region" description="Helical" evidence="7">
    <location>
        <begin position="251"/>
        <end position="269"/>
    </location>
</feature>
<dbReference type="Gene3D" id="1.10.3720.10">
    <property type="entry name" value="MetI-like"/>
    <property type="match status" value="1"/>
</dbReference>
<dbReference type="PANTHER" id="PTHR43005">
    <property type="entry name" value="BLR7065 PROTEIN"/>
    <property type="match status" value="1"/>
</dbReference>
<dbReference type="CDD" id="cd06261">
    <property type="entry name" value="TM_PBP2"/>
    <property type="match status" value="1"/>
</dbReference>
<dbReference type="InterPro" id="IPR035906">
    <property type="entry name" value="MetI-like_sf"/>
</dbReference>
<sequence length="277" mass="31542">MLLPLLIVMVAILAYPLLYSFWISFRNIEITKPHQNQFVGLVQYAKVWQDPAYWNVLKNTFGFVCMAVSMELVLGMILALCLKNMKRYRNVTRAILLTPMFITPIAVGLMFRYLLSTQLGLVPALLHLFGISIDFFSANMALFSLSMIDVWQWTPFMLLMLLAGLENLPEEPYEAARVDGAGSWYILTRITIPLMSPVMIVAVLIRALDAMKVFEYVYAITRGGPGTATETLQYYVYKTGFGYYNLSKASAVAWTVVIFVMIVLILILWRSTRGEQR</sequence>
<dbReference type="Proteomes" id="UP000031967">
    <property type="component" value="Unassembled WGS sequence"/>
</dbReference>
<feature type="transmembrane region" description="Helical" evidence="7">
    <location>
        <begin position="184"/>
        <end position="208"/>
    </location>
</feature>
<dbReference type="SUPFAM" id="SSF161098">
    <property type="entry name" value="MetI-like"/>
    <property type="match status" value="1"/>
</dbReference>
<keyword evidence="2 7" id="KW-0813">Transport</keyword>
<dbReference type="Pfam" id="PF00528">
    <property type="entry name" value="BPD_transp_1"/>
    <property type="match status" value="1"/>
</dbReference>
<evidence type="ECO:0000256" key="5">
    <source>
        <dbReference type="ARBA" id="ARBA00022989"/>
    </source>
</evidence>
<organism evidence="9 10">
    <name type="scientific">Gordoniibacillus kamchatkensis</name>
    <dbReference type="NCBI Taxonomy" id="1590651"/>
    <lineage>
        <taxon>Bacteria</taxon>
        <taxon>Bacillati</taxon>
        <taxon>Bacillota</taxon>
        <taxon>Bacilli</taxon>
        <taxon>Bacillales</taxon>
        <taxon>Paenibacillaceae</taxon>
        <taxon>Gordoniibacillus</taxon>
    </lineage>
</organism>
<accession>A0ABR5ACR8</accession>
<name>A0ABR5ACR8_9BACL</name>
<gene>
    <name evidence="9" type="ORF">SD70_24045</name>
</gene>
<feature type="domain" description="ABC transmembrane type-1" evidence="8">
    <location>
        <begin position="57"/>
        <end position="269"/>
    </location>
</feature>
<comment type="subcellular location">
    <subcellularLocation>
        <location evidence="1 7">Cell membrane</location>
        <topology evidence="1 7">Multi-pass membrane protein</topology>
    </subcellularLocation>
</comment>
<protein>
    <submittedName>
        <fullName evidence="9">ABC transporter permease</fullName>
    </submittedName>
</protein>
<evidence type="ECO:0000313" key="10">
    <source>
        <dbReference type="Proteomes" id="UP000031967"/>
    </source>
</evidence>
<keyword evidence="5 7" id="KW-1133">Transmembrane helix</keyword>
<keyword evidence="3" id="KW-1003">Cell membrane</keyword>
<dbReference type="PANTHER" id="PTHR43005:SF2">
    <property type="entry name" value="INTEGRAL MEMBRANE SUGAR TRANSPORT PROTEIN"/>
    <property type="match status" value="1"/>
</dbReference>
<dbReference type="PROSITE" id="PS50928">
    <property type="entry name" value="ABC_TM1"/>
    <property type="match status" value="1"/>
</dbReference>
<feature type="transmembrane region" description="Helical" evidence="7">
    <location>
        <begin position="94"/>
        <end position="115"/>
    </location>
</feature>
<evidence type="ECO:0000256" key="7">
    <source>
        <dbReference type="RuleBase" id="RU363032"/>
    </source>
</evidence>
<evidence type="ECO:0000256" key="1">
    <source>
        <dbReference type="ARBA" id="ARBA00004651"/>
    </source>
</evidence>
<evidence type="ECO:0000256" key="6">
    <source>
        <dbReference type="ARBA" id="ARBA00023136"/>
    </source>
</evidence>
<comment type="caution">
    <text evidence="9">The sequence shown here is derived from an EMBL/GenBank/DDBJ whole genome shotgun (WGS) entry which is preliminary data.</text>
</comment>
<dbReference type="EMBL" id="JXAK01000050">
    <property type="protein sequence ID" value="KIL38850.1"/>
    <property type="molecule type" value="Genomic_DNA"/>
</dbReference>
<evidence type="ECO:0000256" key="3">
    <source>
        <dbReference type="ARBA" id="ARBA00022475"/>
    </source>
</evidence>